<evidence type="ECO:0000259" key="1">
    <source>
        <dbReference type="SMART" id="SM00507"/>
    </source>
</evidence>
<proteinExistence type="predicted"/>
<accession>A0A7X5QS52</accession>
<dbReference type="InterPro" id="IPR002711">
    <property type="entry name" value="HNH"/>
</dbReference>
<name>A0A7X5QS52_9GAMM</name>
<keyword evidence="2" id="KW-0378">Hydrolase</keyword>
<protein>
    <submittedName>
        <fullName evidence="2">HNH endonuclease</fullName>
    </submittedName>
</protein>
<comment type="caution">
    <text evidence="2">The sequence shown here is derived from an EMBL/GenBank/DDBJ whole genome shotgun (WGS) entry which is preliminary data.</text>
</comment>
<sequence>MTQRSAATAEIPFNMRDAAGCRDGAAFIAENMTSCLASGQWSIADIEAMLWEVVNRSDELHGLVQSGAEYMPRVRAVTGAQIAAASEKEDEDYRRGYVDGYTESMNDMRAVMSKGGYSRPREAWNILHRFCELMLYPWRAYRNTPYAEPPQFVMPQSWDAMRRRVFARDDHTCVLCGSGEDLQCDHVHEVRNGGLPDMDNLRTLCATCHRARKGEA</sequence>
<keyword evidence="2" id="KW-0540">Nuclease</keyword>
<keyword evidence="3" id="KW-1185">Reference proteome</keyword>
<feature type="domain" description="HNH nuclease" evidence="1">
    <location>
        <begin position="160"/>
        <end position="210"/>
    </location>
</feature>
<dbReference type="CDD" id="cd00085">
    <property type="entry name" value="HNHc"/>
    <property type="match status" value="1"/>
</dbReference>
<dbReference type="EMBL" id="JAAQTL010000001">
    <property type="protein sequence ID" value="NID14354.1"/>
    <property type="molecule type" value="Genomic_DNA"/>
</dbReference>
<dbReference type="PANTHER" id="PTHR33877">
    <property type="entry name" value="SLL1193 PROTEIN"/>
    <property type="match status" value="1"/>
</dbReference>
<dbReference type="Pfam" id="PF01844">
    <property type="entry name" value="HNH"/>
    <property type="match status" value="1"/>
</dbReference>
<reference evidence="2 3" key="1">
    <citation type="journal article" date="2006" name="Int. J. Syst. Evol. Microbiol.">
        <title>Dyella yeojuensis sp. nov., isolated from greenhouse soil in Korea.</title>
        <authorList>
            <person name="Kim B.Y."/>
            <person name="Weon H.Y."/>
            <person name="Lee K.H."/>
            <person name="Seok S.J."/>
            <person name="Kwon S.W."/>
            <person name="Go S.J."/>
            <person name="Stackebrandt E."/>
        </authorList>
    </citation>
    <scope>NUCLEOTIDE SEQUENCE [LARGE SCALE GENOMIC DNA]</scope>
    <source>
        <strain evidence="2 3">DSM 17673</strain>
    </source>
</reference>
<dbReference type="InterPro" id="IPR052892">
    <property type="entry name" value="NA-targeting_endonuclease"/>
</dbReference>
<evidence type="ECO:0000313" key="3">
    <source>
        <dbReference type="Proteomes" id="UP000518878"/>
    </source>
</evidence>
<evidence type="ECO:0000313" key="2">
    <source>
        <dbReference type="EMBL" id="NID14354.1"/>
    </source>
</evidence>
<dbReference type="Gene3D" id="1.10.30.50">
    <property type="match status" value="1"/>
</dbReference>
<dbReference type="InterPro" id="IPR003615">
    <property type="entry name" value="HNH_nuc"/>
</dbReference>
<dbReference type="Proteomes" id="UP000518878">
    <property type="component" value="Unassembled WGS sequence"/>
</dbReference>
<dbReference type="GO" id="GO:0003676">
    <property type="term" value="F:nucleic acid binding"/>
    <property type="evidence" value="ECO:0007669"/>
    <property type="project" value="InterPro"/>
</dbReference>
<dbReference type="GO" id="GO:0008270">
    <property type="term" value="F:zinc ion binding"/>
    <property type="evidence" value="ECO:0007669"/>
    <property type="project" value="InterPro"/>
</dbReference>
<dbReference type="GO" id="GO:0004519">
    <property type="term" value="F:endonuclease activity"/>
    <property type="evidence" value="ECO:0007669"/>
    <property type="project" value="UniProtKB-KW"/>
</dbReference>
<dbReference type="PANTHER" id="PTHR33877:SF2">
    <property type="entry name" value="OS07G0170200 PROTEIN"/>
    <property type="match status" value="1"/>
</dbReference>
<dbReference type="RefSeq" id="WP_166698072.1">
    <property type="nucleotide sequence ID" value="NZ_JAAQTL010000001.1"/>
</dbReference>
<keyword evidence="2" id="KW-0255">Endonuclease</keyword>
<organism evidence="2 3">
    <name type="scientific">Luteibacter yeojuensis</name>
    <dbReference type="NCBI Taxonomy" id="345309"/>
    <lineage>
        <taxon>Bacteria</taxon>
        <taxon>Pseudomonadati</taxon>
        <taxon>Pseudomonadota</taxon>
        <taxon>Gammaproteobacteria</taxon>
        <taxon>Lysobacterales</taxon>
        <taxon>Rhodanobacteraceae</taxon>
        <taxon>Luteibacter</taxon>
    </lineage>
</organism>
<dbReference type="SMART" id="SM00507">
    <property type="entry name" value="HNHc"/>
    <property type="match status" value="1"/>
</dbReference>
<gene>
    <name evidence="2" type="ORF">HBF32_02610</name>
</gene>
<dbReference type="AlphaFoldDB" id="A0A7X5QS52"/>